<organism evidence="2 3">
    <name type="scientific">Macrostomum lignano</name>
    <dbReference type="NCBI Taxonomy" id="282301"/>
    <lineage>
        <taxon>Eukaryota</taxon>
        <taxon>Metazoa</taxon>
        <taxon>Spiralia</taxon>
        <taxon>Lophotrochozoa</taxon>
        <taxon>Platyhelminthes</taxon>
        <taxon>Rhabditophora</taxon>
        <taxon>Macrostomorpha</taxon>
        <taxon>Macrostomida</taxon>
        <taxon>Macrostomidae</taxon>
        <taxon>Macrostomum</taxon>
    </lineage>
</organism>
<feature type="region of interest" description="Disordered" evidence="1">
    <location>
        <begin position="55"/>
        <end position="92"/>
    </location>
</feature>
<evidence type="ECO:0000313" key="2">
    <source>
        <dbReference type="Proteomes" id="UP000095280"/>
    </source>
</evidence>
<feature type="compositionally biased region" description="Low complexity" evidence="1">
    <location>
        <begin position="8"/>
        <end position="22"/>
    </location>
</feature>
<evidence type="ECO:0000256" key="1">
    <source>
        <dbReference type="SAM" id="MobiDB-lite"/>
    </source>
</evidence>
<reference evidence="3" key="1">
    <citation type="submission" date="2016-11" db="UniProtKB">
        <authorList>
            <consortium name="WormBaseParasite"/>
        </authorList>
    </citation>
    <scope>IDENTIFICATION</scope>
</reference>
<protein>
    <submittedName>
        <fullName evidence="3">Kinesin motor domain-containing protein</fullName>
    </submittedName>
</protein>
<dbReference type="AlphaFoldDB" id="A0A1I8FLW8"/>
<keyword evidence="2" id="KW-1185">Reference proteome</keyword>
<proteinExistence type="predicted"/>
<feature type="region of interest" description="Disordered" evidence="1">
    <location>
        <begin position="1"/>
        <end position="22"/>
    </location>
</feature>
<sequence length="142" mass="15215">CRPASLHSQQAASSGGRAAAAPPQLAGSTCWRLRASASRLRVVCVVDQTAPLGNRRPGVAVIDVNGSPSDRRSPMLSEPASDVDLHKSSSPTWTMHTTTALHEFYNSEVAITEMSAARFVLTGDSRCEKRKHPGFESSRALE</sequence>
<accession>A0A1I8FLW8</accession>
<dbReference type="Proteomes" id="UP000095280">
    <property type="component" value="Unplaced"/>
</dbReference>
<name>A0A1I8FLW8_9PLAT</name>
<dbReference type="WBParaSite" id="maker-unitig_39718-snap-gene-0.2-mRNA-1">
    <property type="protein sequence ID" value="maker-unitig_39718-snap-gene-0.2-mRNA-1"/>
    <property type="gene ID" value="maker-unitig_39718-snap-gene-0.2"/>
</dbReference>
<evidence type="ECO:0000313" key="3">
    <source>
        <dbReference type="WBParaSite" id="maker-unitig_39718-snap-gene-0.2-mRNA-1"/>
    </source>
</evidence>